<dbReference type="EC" id="2.7.7.6" evidence="2 10"/>
<dbReference type="AlphaFoldDB" id="A0A6I2UJ36"/>
<dbReference type="GO" id="GO:0006351">
    <property type="term" value="P:DNA-templated transcription"/>
    <property type="evidence" value="ECO:0007669"/>
    <property type="project" value="UniProtKB-UniRule"/>
</dbReference>
<comment type="caution">
    <text evidence="11">The sequence shown here is derived from an EMBL/GenBank/DDBJ whole genome shotgun (WGS) entry which is preliminary data.</text>
</comment>
<dbReference type="GeneID" id="96778955"/>
<keyword evidence="6 10" id="KW-0548">Nucleotidyltransferase</keyword>
<dbReference type="Proteomes" id="UP000433181">
    <property type="component" value="Unassembled WGS sequence"/>
</dbReference>
<dbReference type="SMART" id="SM01409">
    <property type="entry name" value="RNA_pol_Rpb6"/>
    <property type="match status" value="1"/>
</dbReference>
<dbReference type="Gene3D" id="3.90.940.10">
    <property type="match status" value="1"/>
</dbReference>
<name>A0A6I2UJ36_9FIRM</name>
<dbReference type="RefSeq" id="WP_154407219.1">
    <property type="nucleotide sequence ID" value="NZ_JAQXJM010000118.1"/>
</dbReference>
<dbReference type="InterPro" id="IPR006110">
    <property type="entry name" value="Pol_omega/Rpo6/RPB6"/>
</dbReference>
<sequence>MNIVTPNLDQLTPLVDSRYTLVTLAAKRARDIMDKSHPVTAKRTSTRDVTNAMEEIYEGKITYKRLTSGIK</sequence>
<keyword evidence="4 10" id="KW-0240">DNA-directed RNA polymerase</keyword>
<evidence type="ECO:0000256" key="3">
    <source>
        <dbReference type="ARBA" id="ARBA00013725"/>
    </source>
</evidence>
<evidence type="ECO:0000256" key="9">
    <source>
        <dbReference type="ARBA" id="ARBA00048552"/>
    </source>
</evidence>
<dbReference type="PANTHER" id="PTHR34476">
    <property type="entry name" value="DNA-DIRECTED RNA POLYMERASE SUBUNIT OMEGA"/>
    <property type="match status" value="1"/>
</dbReference>
<dbReference type="GO" id="GO:0003677">
    <property type="term" value="F:DNA binding"/>
    <property type="evidence" value="ECO:0007669"/>
    <property type="project" value="UniProtKB-UniRule"/>
</dbReference>
<comment type="similarity">
    <text evidence="1 10">Belongs to the RNA polymerase subunit omega family.</text>
</comment>
<keyword evidence="7 10" id="KW-0804">Transcription</keyword>
<gene>
    <name evidence="10 11" type="primary">rpoZ</name>
    <name evidence="11" type="ORF">FYJ84_08500</name>
</gene>
<keyword evidence="5 10" id="KW-0808">Transferase</keyword>
<comment type="subunit">
    <text evidence="10">The RNAP catalytic core consists of 2 alpha, 1 beta, 1 beta' and 1 omega subunit. When a sigma factor is associated with the core the holoenzyme is formed, which can initiate transcription.</text>
</comment>
<dbReference type="InterPro" id="IPR003716">
    <property type="entry name" value="DNA-dir_RNA_pol_omega"/>
</dbReference>
<evidence type="ECO:0000313" key="11">
    <source>
        <dbReference type="EMBL" id="MSU09022.1"/>
    </source>
</evidence>
<dbReference type="SUPFAM" id="SSF63562">
    <property type="entry name" value="RPB6/omega subunit-like"/>
    <property type="match status" value="1"/>
</dbReference>
<proteinExistence type="inferred from homology"/>
<dbReference type="HAMAP" id="MF_00366">
    <property type="entry name" value="RNApol_bact_RpoZ"/>
    <property type="match status" value="1"/>
</dbReference>
<accession>A0A6I2UJ36</accession>
<dbReference type="GO" id="GO:0000428">
    <property type="term" value="C:DNA-directed RNA polymerase complex"/>
    <property type="evidence" value="ECO:0007669"/>
    <property type="project" value="UniProtKB-KW"/>
</dbReference>
<keyword evidence="12" id="KW-1185">Reference proteome</keyword>
<dbReference type="GO" id="GO:0003899">
    <property type="term" value="F:DNA-directed RNA polymerase activity"/>
    <property type="evidence" value="ECO:0007669"/>
    <property type="project" value="UniProtKB-UniRule"/>
</dbReference>
<dbReference type="EMBL" id="VUNR01000015">
    <property type="protein sequence ID" value="MSU09022.1"/>
    <property type="molecule type" value="Genomic_DNA"/>
</dbReference>
<evidence type="ECO:0000256" key="6">
    <source>
        <dbReference type="ARBA" id="ARBA00022695"/>
    </source>
</evidence>
<organism evidence="11 12">
    <name type="scientific">Anaerovibrio slackiae</name>
    <dbReference type="NCBI Taxonomy" id="2652309"/>
    <lineage>
        <taxon>Bacteria</taxon>
        <taxon>Bacillati</taxon>
        <taxon>Bacillota</taxon>
        <taxon>Negativicutes</taxon>
        <taxon>Selenomonadales</taxon>
        <taxon>Selenomonadaceae</taxon>
        <taxon>Anaerovibrio</taxon>
    </lineage>
</organism>
<evidence type="ECO:0000256" key="4">
    <source>
        <dbReference type="ARBA" id="ARBA00022478"/>
    </source>
</evidence>
<comment type="function">
    <text evidence="10">Promotes RNA polymerase assembly. Latches the N- and C-terminal regions of the beta' subunit thereby facilitating its interaction with the beta and alpha subunits.</text>
</comment>
<evidence type="ECO:0000256" key="1">
    <source>
        <dbReference type="ARBA" id="ARBA00006711"/>
    </source>
</evidence>
<evidence type="ECO:0000256" key="7">
    <source>
        <dbReference type="ARBA" id="ARBA00023163"/>
    </source>
</evidence>
<dbReference type="InterPro" id="IPR036161">
    <property type="entry name" value="RPB6/omega-like_sf"/>
</dbReference>
<evidence type="ECO:0000313" key="12">
    <source>
        <dbReference type="Proteomes" id="UP000433181"/>
    </source>
</evidence>
<protein>
    <recommendedName>
        <fullName evidence="3 10">DNA-directed RNA polymerase subunit omega</fullName>
        <shortName evidence="10">RNAP omega subunit</shortName>
        <ecNumber evidence="2 10">2.7.7.6</ecNumber>
    </recommendedName>
    <alternativeName>
        <fullName evidence="10">RNA polymerase omega subunit</fullName>
    </alternativeName>
    <alternativeName>
        <fullName evidence="8 10">Transcriptase subunit omega</fullName>
    </alternativeName>
</protein>
<evidence type="ECO:0000256" key="2">
    <source>
        <dbReference type="ARBA" id="ARBA00012418"/>
    </source>
</evidence>
<evidence type="ECO:0000256" key="5">
    <source>
        <dbReference type="ARBA" id="ARBA00022679"/>
    </source>
</evidence>
<evidence type="ECO:0000256" key="10">
    <source>
        <dbReference type="HAMAP-Rule" id="MF_00366"/>
    </source>
</evidence>
<dbReference type="NCBIfam" id="TIGR00690">
    <property type="entry name" value="rpoZ"/>
    <property type="match status" value="1"/>
</dbReference>
<reference evidence="11 12" key="1">
    <citation type="submission" date="2019-08" db="EMBL/GenBank/DDBJ databases">
        <title>In-depth cultivation of the pig gut microbiome towards novel bacterial diversity and tailored functional studies.</title>
        <authorList>
            <person name="Wylensek D."/>
            <person name="Hitch T.C.A."/>
            <person name="Clavel T."/>
        </authorList>
    </citation>
    <scope>NUCLEOTIDE SEQUENCE [LARGE SCALE GENOMIC DNA]</scope>
    <source>
        <strain evidence="11 12">WCA-693-APC-5D-A</strain>
    </source>
</reference>
<dbReference type="PANTHER" id="PTHR34476:SF1">
    <property type="entry name" value="DNA-DIRECTED RNA POLYMERASE SUBUNIT OMEGA"/>
    <property type="match status" value="1"/>
</dbReference>
<comment type="catalytic activity">
    <reaction evidence="9 10">
        <text>RNA(n) + a ribonucleoside 5'-triphosphate = RNA(n+1) + diphosphate</text>
        <dbReference type="Rhea" id="RHEA:21248"/>
        <dbReference type="Rhea" id="RHEA-COMP:14527"/>
        <dbReference type="Rhea" id="RHEA-COMP:17342"/>
        <dbReference type="ChEBI" id="CHEBI:33019"/>
        <dbReference type="ChEBI" id="CHEBI:61557"/>
        <dbReference type="ChEBI" id="CHEBI:140395"/>
        <dbReference type="EC" id="2.7.7.6"/>
    </reaction>
</comment>
<dbReference type="Pfam" id="PF01192">
    <property type="entry name" value="RNA_pol_Rpb6"/>
    <property type="match status" value="1"/>
</dbReference>
<evidence type="ECO:0000256" key="8">
    <source>
        <dbReference type="ARBA" id="ARBA00029924"/>
    </source>
</evidence>